<gene>
    <name evidence="1" type="ORF">A8C56_17175</name>
</gene>
<proteinExistence type="predicted"/>
<evidence type="ECO:0000313" key="1">
    <source>
        <dbReference type="EMBL" id="ANH82470.1"/>
    </source>
</evidence>
<organism evidence="1 2">
    <name type="scientific">Niabella ginsenosidivorans</name>
    <dbReference type="NCBI Taxonomy" id="1176587"/>
    <lineage>
        <taxon>Bacteria</taxon>
        <taxon>Pseudomonadati</taxon>
        <taxon>Bacteroidota</taxon>
        <taxon>Chitinophagia</taxon>
        <taxon>Chitinophagales</taxon>
        <taxon>Chitinophagaceae</taxon>
        <taxon>Niabella</taxon>
    </lineage>
</organism>
<dbReference type="Proteomes" id="UP000077667">
    <property type="component" value="Chromosome"/>
</dbReference>
<dbReference type="KEGG" id="nia:A8C56_17175"/>
<name>A0A1A9I6Y8_9BACT</name>
<dbReference type="EMBL" id="CP015772">
    <property type="protein sequence ID" value="ANH82470.1"/>
    <property type="molecule type" value="Genomic_DNA"/>
</dbReference>
<reference evidence="1 2" key="1">
    <citation type="submission" date="2016-05" db="EMBL/GenBank/DDBJ databases">
        <title>Niabella ginsenosidivorans BS26 whole genome sequencing.</title>
        <authorList>
            <person name="Im W.T."/>
            <person name="Siddiqi M.Z."/>
        </authorList>
    </citation>
    <scope>NUCLEOTIDE SEQUENCE [LARGE SCALE GENOMIC DNA]</scope>
    <source>
        <strain evidence="1 2">BS26</strain>
    </source>
</reference>
<accession>A0A1A9I6Y8</accession>
<protein>
    <submittedName>
        <fullName evidence="1">Uncharacterized protein</fullName>
    </submittedName>
</protein>
<dbReference type="AlphaFoldDB" id="A0A1A9I6Y8"/>
<evidence type="ECO:0000313" key="2">
    <source>
        <dbReference type="Proteomes" id="UP000077667"/>
    </source>
</evidence>
<keyword evidence="2" id="KW-1185">Reference proteome</keyword>
<sequence length="177" mass="19430">MRWVAGFRNFAKTTVMNAVTTPVQNTIFNEEEWLLLLFLLADIQSWLQQLQEGLIYQLPVKHRKKLLRKSGYLSVKALAHILERHYYKPPCHPPVGAQASLASKFTLPIPQIVACIRDACRQPAAPGGQAHAGNRCHVYDAGITIGYNSRGLPVSSITVITDAAGTIVTAFPGAMPP</sequence>